<organism evidence="2 3">
    <name type="scientific">Metabacillus fastidiosus</name>
    <dbReference type="NCBI Taxonomy" id="1458"/>
    <lineage>
        <taxon>Bacteria</taxon>
        <taxon>Bacillati</taxon>
        <taxon>Bacillota</taxon>
        <taxon>Bacilli</taxon>
        <taxon>Bacillales</taxon>
        <taxon>Bacillaceae</taxon>
        <taxon>Metabacillus</taxon>
    </lineage>
</organism>
<sequence length="167" mass="18357">MGIKSIKQANSIKTLMHLLKDAPKSMISPVIKLITIKDHKQRVSYLKTLPEDTLIYLLKATTYLILSSGVVLKESVHEVYLTPEIKSFFNKVKEHTDKAGEITKETVSLAVDAVIGTISFVTVAGIVSLGAFLLLNPHIALAAASASMMLFLFTEMLIFLIPSKNKN</sequence>
<comment type="caution">
    <text evidence="2">The sequence shown here is derived from an EMBL/GenBank/DDBJ whole genome shotgun (WGS) entry which is preliminary data.</text>
</comment>
<reference evidence="2 3" key="1">
    <citation type="submission" date="2023-03" db="EMBL/GenBank/DDBJ databases">
        <title>Bacillus Genome Sequencing.</title>
        <authorList>
            <person name="Dunlap C."/>
        </authorList>
    </citation>
    <scope>NUCLEOTIDE SEQUENCE [LARGE SCALE GENOMIC DNA]</scope>
    <source>
        <strain evidence="2 3">NRS-1717</strain>
    </source>
</reference>
<dbReference type="EMBL" id="JARTFS010000024">
    <property type="protein sequence ID" value="MED4404108.1"/>
    <property type="molecule type" value="Genomic_DNA"/>
</dbReference>
<evidence type="ECO:0000256" key="1">
    <source>
        <dbReference type="SAM" id="Phobius"/>
    </source>
</evidence>
<keyword evidence="1" id="KW-0472">Membrane</keyword>
<proteinExistence type="predicted"/>
<keyword evidence="1" id="KW-1133">Transmembrane helix</keyword>
<protein>
    <recommendedName>
        <fullName evidence="4">Membrane transport protein MMPL domain-containing protein</fullName>
    </recommendedName>
</protein>
<feature type="transmembrane region" description="Helical" evidence="1">
    <location>
        <begin position="109"/>
        <end position="133"/>
    </location>
</feature>
<accession>A0ABU6P436</accession>
<feature type="transmembrane region" description="Helical" evidence="1">
    <location>
        <begin position="139"/>
        <end position="161"/>
    </location>
</feature>
<keyword evidence="1" id="KW-0812">Transmembrane</keyword>
<name>A0ABU6P436_9BACI</name>
<gene>
    <name evidence="2" type="ORF">P9271_22740</name>
</gene>
<evidence type="ECO:0000313" key="3">
    <source>
        <dbReference type="Proteomes" id="UP001342826"/>
    </source>
</evidence>
<keyword evidence="3" id="KW-1185">Reference proteome</keyword>
<dbReference type="Proteomes" id="UP001342826">
    <property type="component" value="Unassembled WGS sequence"/>
</dbReference>
<evidence type="ECO:0000313" key="2">
    <source>
        <dbReference type="EMBL" id="MED4404108.1"/>
    </source>
</evidence>
<evidence type="ECO:0008006" key="4">
    <source>
        <dbReference type="Google" id="ProtNLM"/>
    </source>
</evidence>
<dbReference type="RefSeq" id="WP_328015993.1">
    <property type="nucleotide sequence ID" value="NZ_JARTFS010000024.1"/>
</dbReference>